<dbReference type="EMBL" id="JAKLTR010000005">
    <property type="protein sequence ID" value="MCG2614652.1"/>
    <property type="molecule type" value="Genomic_DNA"/>
</dbReference>
<keyword evidence="2" id="KW-1185">Reference proteome</keyword>
<sequence>MVTAKDTEVFYPANAKEWRQWLQKNHRSKQSVWVIYYKKKANHPTVTHSEAVDEALCFGWIDSTRVSLGDDQFKQFFCKRKPTSVWSKINKAKVQKLIDEKKMMPAGWKSIETAKENESWSILDDVEELKIPADLSKAFRRHAGSKAFFNSLSKSVKKMMLQWLVLAKREETREKRLEEIASNAAAGQRPKPFR</sequence>
<gene>
    <name evidence="1" type="ORF">LZZ85_10185</name>
</gene>
<dbReference type="Pfam" id="PF13376">
    <property type="entry name" value="OmdA"/>
    <property type="match status" value="1"/>
</dbReference>
<dbReference type="RefSeq" id="WP_237871273.1">
    <property type="nucleotide sequence ID" value="NZ_JAKLTR010000005.1"/>
</dbReference>
<accession>A0ABS9KQQ0</accession>
<organism evidence="1 2">
    <name type="scientific">Terrimonas ginsenosidimutans</name>
    <dbReference type="NCBI Taxonomy" id="2908004"/>
    <lineage>
        <taxon>Bacteria</taxon>
        <taxon>Pseudomonadati</taxon>
        <taxon>Bacteroidota</taxon>
        <taxon>Chitinophagia</taxon>
        <taxon>Chitinophagales</taxon>
        <taxon>Chitinophagaceae</taxon>
        <taxon>Terrimonas</taxon>
    </lineage>
</organism>
<name>A0ABS9KQQ0_9BACT</name>
<evidence type="ECO:0000313" key="1">
    <source>
        <dbReference type="EMBL" id="MCG2614652.1"/>
    </source>
</evidence>
<reference evidence="1" key="1">
    <citation type="submission" date="2022-01" db="EMBL/GenBank/DDBJ databases">
        <authorList>
            <person name="Jo J.-H."/>
            <person name="Im W.-T."/>
        </authorList>
    </citation>
    <scope>NUCLEOTIDE SEQUENCE</scope>
    <source>
        <strain evidence="1">NA20</strain>
    </source>
</reference>
<proteinExistence type="predicted"/>
<comment type="caution">
    <text evidence="1">The sequence shown here is derived from an EMBL/GenBank/DDBJ whole genome shotgun (WGS) entry which is preliminary data.</text>
</comment>
<protein>
    <submittedName>
        <fullName evidence="1">YdeI/OmpD-associated family protein</fullName>
    </submittedName>
</protein>
<evidence type="ECO:0000313" key="2">
    <source>
        <dbReference type="Proteomes" id="UP001165367"/>
    </source>
</evidence>
<dbReference type="Proteomes" id="UP001165367">
    <property type="component" value="Unassembled WGS sequence"/>
</dbReference>